<accession>A0A6L2MWK4</accession>
<organism evidence="2">
    <name type="scientific">Tanacetum cinerariifolium</name>
    <name type="common">Dalmatian daisy</name>
    <name type="synonym">Chrysanthemum cinerariifolium</name>
    <dbReference type="NCBI Taxonomy" id="118510"/>
    <lineage>
        <taxon>Eukaryota</taxon>
        <taxon>Viridiplantae</taxon>
        <taxon>Streptophyta</taxon>
        <taxon>Embryophyta</taxon>
        <taxon>Tracheophyta</taxon>
        <taxon>Spermatophyta</taxon>
        <taxon>Magnoliopsida</taxon>
        <taxon>eudicotyledons</taxon>
        <taxon>Gunneridae</taxon>
        <taxon>Pentapetalae</taxon>
        <taxon>asterids</taxon>
        <taxon>campanulids</taxon>
        <taxon>Asterales</taxon>
        <taxon>Asteraceae</taxon>
        <taxon>Asteroideae</taxon>
        <taxon>Anthemideae</taxon>
        <taxon>Anthemidinae</taxon>
        <taxon>Tanacetum</taxon>
    </lineage>
</organism>
<proteinExistence type="predicted"/>
<comment type="caution">
    <text evidence="2">The sequence shown here is derived from an EMBL/GenBank/DDBJ whole genome shotgun (WGS) entry which is preliminary data.</text>
</comment>
<evidence type="ECO:0000313" key="2">
    <source>
        <dbReference type="EMBL" id="GEU77789.1"/>
    </source>
</evidence>
<protein>
    <submittedName>
        <fullName evidence="2">Uncharacterized protein</fullName>
    </submittedName>
</protein>
<reference evidence="2" key="1">
    <citation type="journal article" date="2019" name="Sci. Rep.">
        <title>Draft genome of Tanacetum cinerariifolium, the natural source of mosquito coil.</title>
        <authorList>
            <person name="Yamashiro T."/>
            <person name="Shiraishi A."/>
            <person name="Satake H."/>
            <person name="Nakayama K."/>
        </authorList>
    </citation>
    <scope>NUCLEOTIDE SEQUENCE</scope>
</reference>
<dbReference type="AlphaFoldDB" id="A0A6L2MWK4"/>
<evidence type="ECO:0000256" key="1">
    <source>
        <dbReference type="SAM" id="MobiDB-lite"/>
    </source>
</evidence>
<feature type="region of interest" description="Disordered" evidence="1">
    <location>
        <begin position="184"/>
        <end position="217"/>
    </location>
</feature>
<sequence>MDVQTLTSVAPLHVSAPTLTPSTIATVTTIQQAPTPLTIAPSTLLQDLPNYGSLIGFDHRLKTLEANFSEFMQTNQFARASNRLRDEAQAENDKFLKTIDENMKKNIKEQVKEQVKVQVSKILPKIKQTVNEQLEAEVLTQSSNSSKTSYAVAADLSEMELKKILIEKIEGNKDVVMMMRIKMKNPPLDQTGGPRDKEKERSQSQQALQRRKLPGALASRHKGLNLKNHPEWFSQQKKPPTPYHDWNKTLSATHESIQPWISELAKQSDSRSSFNELMDTPVDFFTFLMNRLKVDTLTPKLLAGPTYKLMKGSCKSLVELEFFLEGVYKAMTDQLDWVNLEGQQYPHNLLKPLPLIPNSCGRRVILFDHFINNAHEYLRGGASSRKYTTFVTKTKAADYGHIKWIEDLVPRTMWIQEPVGYDKHAL</sequence>
<name>A0A6L2MWK4_TANCI</name>
<dbReference type="EMBL" id="BKCJ010007545">
    <property type="protein sequence ID" value="GEU77789.1"/>
    <property type="molecule type" value="Genomic_DNA"/>
</dbReference>
<gene>
    <name evidence="2" type="ORF">Tci_049767</name>
</gene>